<proteinExistence type="predicted"/>
<dbReference type="Gene3D" id="3.30.565.10">
    <property type="entry name" value="Histidine kinase-like ATPase, C-terminal domain"/>
    <property type="match status" value="1"/>
</dbReference>
<dbReference type="Proteomes" id="UP000192783">
    <property type="component" value="Unassembled WGS sequence"/>
</dbReference>
<evidence type="ECO:0000256" key="4">
    <source>
        <dbReference type="ARBA" id="ARBA00022553"/>
    </source>
</evidence>
<evidence type="ECO:0000256" key="5">
    <source>
        <dbReference type="ARBA" id="ARBA00022679"/>
    </source>
</evidence>
<dbReference type="PROSITE" id="PS50885">
    <property type="entry name" value="HAMP"/>
    <property type="match status" value="1"/>
</dbReference>
<dbReference type="PANTHER" id="PTHR43065:SF42">
    <property type="entry name" value="TWO-COMPONENT SENSOR PPRA"/>
    <property type="match status" value="1"/>
</dbReference>
<name>A0A1W1WXR4_9BACT</name>
<dbReference type="GO" id="GO:0016020">
    <property type="term" value="C:membrane"/>
    <property type="evidence" value="ECO:0007669"/>
    <property type="project" value="UniProtKB-SubCell"/>
</dbReference>
<dbReference type="CDD" id="cd00082">
    <property type="entry name" value="HisKA"/>
    <property type="match status" value="1"/>
</dbReference>
<dbReference type="SUPFAM" id="SSF55874">
    <property type="entry name" value="ATPase domain of HSP90 chaperone/DNA topoisomerase II/histidine kinase"/>
    <property type="match status" value="1"/>
</dbReference>
<organism evidence="10 11">
    <name type="scientific">Desulfacinum hydrothermale DSM 13146</name>
    <dbReference type="NCBI Taxonomy" id="1121390"/>
    <lineage>
        <taxon>Bacteria</taxon>
        <taxon>Pseudomonadati</taxon>
        <taxon>Thermodesulfobacteriota</taxon>
        <taxon>Syntrophobacteria</taxon>
        <taxon>Syntrophobacterales</taxon>
        <taxon>Syntrophobacteraceae</taxon>
        <taxon>Desulfacinum</taxon>
    </lineage>
</organism>
<keyword evidence="7" id="KW-0472">Membrane</keyword>
<dbReference type="Pfam" id="PF00512">
    <property type="entry name" value="HisKA"/>
    <property type="match status" value="1"/>
</dbReference>
<evidence type="ECO:0000256" key="6">
    <source>
        <dbReference type="ARBA" id="ARBA00022777"/>
    </source>
</evidence>
<keyword evidence="7" id="KW-1133">Transmembrane helix</keyword>
<accession>A0A1W1WXR4</accession>
<feature type="domain" description="Histidine kinase" evidence="8">
    <location>
        <begin position="255"/>
        <end position="466"/>
    </location>
</feature>
<dbReference type="EC" id="2.7.13.3" evidence="3"/>
<evidence type="ECO:0000259" key="8">
    <source>
        <dbReference type="PROSITE" id="PS50109"/>
    </source>
</evidence>
<evidence type="ECO:0000256" key="7">
    <source>
        <dbReference type="SAM" id="Phobius"/>
    </source>
</evidence>
<feature type="domain" description="HAMP" evidence="9">
    <location>
        <begin position="185"/>
        <end position="238"/>
    </location>
</feature>
<feature type="transmembrane region" description="Helical" evidence="7">
    <location>
        <begin position="9"/>
        <end position="30"/>
    </location>
</feature>
<keyword evidence="4" id="KW-0597">Phosphoprotein</keyword>
<feature type="transmembrane region" description="Helical" evidence="7">
    <location>
        <begin position="166"/>
        <end position="188"/>
    </location>
</feature>
<dbReference type="PROSITE" id="PS50109">
    <property type="entry name" value="HIS_KIN"/>
    <property type="match status" value="1"/>
</dbReference>
<reference evidence="10 11" key="1">
    <citation type="submission" date="2017-04" db="EMBL/GenBank/DDBJ databases">
        <authorList>
            <person name="Afonso C.L."/>
            <person name="Miller P.J."/>
            <person name="Scott M.A."/>
            <person name="Spackman E."/>
            <person name="Goraichik I."/>
            <person name="Dimitrov K.M."/>
            <person name="Suarez D.L."/>
            <person name="Swayne D.E."/>
        </authorList>
    </citation>
    <scope>NUCLEOTIDE SEQUENCE [LARGE SCALE GENOMIC DNA]</scope>
    <source>
        <strain evidence="10 11">DSM 13146</strain>
    </source>
</reference>
<keyword evidence="7" id="KW-0812">Transmembrane</keyword>
<protein>
    <recommendedName>
        <fullName evidence="3">histidine kinase</fullName>
        <ecNumber evidence="3">2.7.13.3</ecNumber>
    </recommendedName>
</protein>
<dbReference type="STRING" id="1121390.SAMN02746041_00099"/>
<evidence type="ECO:0000259" key="9">
    <source>
        <dbReference type="PROSITE" id="PS50885"/>
    </source>
</evidence>
<evidence type="ECO:0000256" key="3">
    <source>
        <dbReference type="ARBA" id="ARBA00012438"/>
    </source>
</evidence>
<keyword evidence="6 10" id="KW-0418">Kinase</keyword>
<dbReference type="InterPro" id="IPR036097">
    <property type="entry name" value="HisK_dim/P_sf"/>
</dbReference>
<keyword evidence="5" id="KW-0808">Transferase</keyword>
<dbReference type="GO" id="GO:0000155">
    <property type="term" value="F:phosphorelay sensor kinase activity"/>
    <property type="evidence" value="ECO:0007669"/>
    <property type="project" value="InterPro"/>
</dbReference>
<dbReference type="Gene3D" id="6.10.340.10">
    <property type="match status" value="1"/>
</dbReference>
<evidence type="ECO:0000313" key="11">
    <source>
        <dbReference type="Proteomes" id="UP000192783"/>
    </source>
</evidence>
<dbReference type="InterPro" id="IPR003594">
    <property type="entry name" value="HATPase_dom"/>
</dbReference>
<evidence type="ECO:0000256" key="1">
    <source>
        <dbReference type="ARBA" id="ARBA00000085"/>
    </source>
</evidence>
<dbReference type="InterPro" id="IPR004358">
    <property type="entry name" value="Sig_transdc_His_kin-like_C"/>
</dbReference>
<dbReference type="SUPFAM" id="SSF47384">
    <property type="entry name" value="Homodimeric domain of signal transducing histidine kinase"/>
    <property type="match status" value="1"/>
</dbReference>
<dbReference type="EMBL" id="FWXF01000001">
    <property type="protein sequence ID" value="SMC16519.1"/>
    <property type="molecule type" value="Genomic_DNA"/>
</dbReference>
<dbReference type="InterPro" id="IPR005467">
    <property type="entry name" value="His_kinase_dom"/>
</dbReference>
<dbReference type="Pfam" id="PF02518">
    <property type="entry name" value="HATPase_c"/>
    <property type="match status" value="1"/>
</dbReference>
<dbReference type="Gene3D" id="1.10.287.130">
    <property type="match status" value="1"/>
</dbReference>
<evidence type="ECO:0000313" key="10">
    <source>
        <dbReference type="EMBL" id="SMC16519.1"/>
    </source>
</evidence>
<comment type="subcellular location">
    <subcellularLocation>
        <location evidence="2">Membrane</location>
    </subcellularLocation>
</comment>
<dbReference type="InterPro" id="IPR036890">
    <property type="entry name" value="HATPase_C_sf"/>
</dbReference>
<dbReference type="PRINTS" id="PR00344">
    <property type="entry name" value="BCTRLSENSOR"/>
</dbReference>
<dbReference type="InterPro" id="IPR003660">
    <property type="entry name" value="HAMP_dom"/>
</dbReference>
<dbReference type="InterPro" id="IPR003661">
    <property type="entry name" value="HisK_dim/P_dom"/>
</dbReference>
<dbReference type="SUPFAM" id="SSF158472">
    <property type="entry name" value="HAMP domain-like"/>
    <property type="match status" value="1"/>
</dbReference>
<dbReference type="SMART" id="SM00304">
    <property type="entry name" value="HAMP"/>
    <property type="match status" value="1"/>
</dbReference>
<dbReference type="SMART" id="SM00387">
    <property type="entry name" value="HATPase_c"/>
    <property type="match status" value="1"/>
</dbReference>
<keyword evidence="11" id="KW-1185">Reference proteome</keyword>
<dbReference type="PANTHER" id="PTHR43065">
    <property type="entry name" value="SENSOR HISTIDINE KINASE"/>
    <property type="match status" value="1"/>
</dbReference>
<dbReference type="AlphaFoldDB" id="A0A1W1WXR4"/>
<dbReference type="Pfam" id="PF00672">
    <property type="entry name" value="HAMP"/>
    <property type="match status" value="1"/>
</dbReference>
<gene>
    <name evidence="10" type="ORF">SAMN02746041_00099</name>
</gene>
<sequence>MLNTIRGRILVMSAIILLFICSLGIHYWWWMSTVQQKLLLSEQFEDLFNDILEIRRFEKNYLLYSNPRSLQESHDYLQRAEGLLKAHEKDIQRVIGPQDYQAFLKEFAAYKALIYRYSQGAGAPDPQQMQRIRDHGKLLVDFSRRLLDRKRQRIHKALKLSYRFPLAMMGVVALALMGIFRFVSAYLLRPLAVLRETTSRVAKGDFRPIPYQCDSQDEICLLINAFNRMAQELETNQEALIQSRKIAALGTFTAGIAHELNNPLNNIYLTAEMLLEDHEKSLEPEARELVLDVLNQAERAAEIVKGLLDFSRTDRPSFEEVDVRKVVQQTARLLKNQLMLTGTHLEMHIEDPIPPIRGHWRNLEQVFLNLFLNAIQAMPQGGEIQVRMGCDGKMVRIDVTDNGLGIRPEDLEHIFEPFYTTKGVGRGTGLGLSVTYSLIRKHGGHIEVQSQVGSGTTFSVFLPVLNVEEETAEETSRGENDVAPGRDR</sequence>
<dbReference type="SMART" id="SM00388">
    <property type="entry name" value="HisKA"/>
    <property type="match status" value="1"/>
</dbReference>
<evidence type="ECO:0000256" key="2">
    <source>
        <dbReference type="ARBA" id="ARBA00004370"/>
    </source>
</evidence>
<comment type="catalytic activity">
    <reaction evidence="1">
        <text>ATP + protein L-histidine = ADP + protein N-phospho-L-histidine.</text>
        <dbReference type="EC" id="2.7.13.3"/>
    </reaction>
</comment>
<dbReference type="CDD" id="cd06225">
    <property type="entry name" value="HAMP"/>
    <property type="match status" value="1"/>
</dbReference>